<keyword evidence="4" id="KW-0378">Hydrolase</keyword>
<dbReference type="InterPro" id="IPR001261">
    <property type="entry name" value="ArgE/DapE_CS"/>
</dbReference>
<evidence type="ECO:0000256" key="5">
    <source>
        <dbReference type="ARBA" id="ARBA00022833"/>
    </source>
</evidence>
<protein>
    <recommendedName>
        <fullName evidence="6">Peptidase M20 dimerisation domain-containing protein</fullName>
    </recommendedName>
</protein>
<dbReference type="InterPro" id="IPR047177">
    <property type="entry name" value="Pept_M20A"/>
</dbReference>
<dbReference type="Proteomes" id="UP001280581">
    <property type="component" value="Unassembled WGS sequence"/>
</dbReference>
<dbReference type="Gene3D" id="3.40.630.10">
    <property type="entry name" value="Zn peptidases"/>
    <property type="match status" value="1"/>
</dbReference>
<sequence length="494" mass="54379">MWDYLNSDTFFNKSIERLSGAVQIPTQSYDDMGEVGADPRWDIFHSLGDYLEKSFPAVYKTLEVEKVNTHGLLFTWKGTDAKLKPTVFMAHQDVVPVPDATVNQWTHPPFSGFWDGKFVWGRGSSDCKNQLLGILEAIEALVHAEFQPTRTVVLSFGFDEEISGHRGAGELAQVLVKRYGHGGAAVIVDEGAANLESWGANWAVPGVGEKGYVDVEVIVRMPGGHSSIPPAHNGIGVAAELISLIEANPYEPFLSDDNPYLSMLYCGAEHAPKFPSKIKHLLGKRTKATCQKHPQKDNLALEAARAGLDIKYLFTTSQAVDLISGGVKTNALPERTSFTINHRINVGSSVETVLFHVAQLFTPTARKYNLTLNAFNNATETPNSLNLRSSPTFLEPAPVTPTGPGTPFSILSGTTRALYGEELLVAPGIMTGNTDTRYYWGLSEHIFRYSMGWDKEQEGMGHIHTVDEKIGGKAHRDVAKWVFEFVRNMDEADL</sequence>
<dbReference type="GO" id="GO:0046872">
    <property type="term" value="F:metal ion binding"/>
    <property type="evidence" value="ECO:0007669"/>
    <property type="project" value="UniProtKB-KW"/>
</dbReference>
<comment type="similarity">
    <text evidence="1">Belongs to the peptidase M20A family.</text>
</comment>
<dbReference type="GO" id="GO:0004180">
    <property type="term" value="F:carboxypeptidase activity"/>
    <property type="evidence" value="ECO:0007669"/>
    <property type="project" value="TreeGrafter"/>
</dbReference>
<keyword evidence="3" id="KW-0479">Metal-binding</keyword>
<evidence type="ECO:0000256" key="3">
    <source>
        <dbReference type="ARBA" id="ARBA00022723"/>
    </source>
</evidence>
<dbReference type="FunFam" id="3.40.630.10:FF:000027">
    <property type="entry name" value="N-fatty-acyl-amino acid synthase/hydrolase PM20D1"/>
    <property type="match status" value="1"/>
</dbReference>
<dbReference type="PANTHER" id="PTHR45962:SF1">
    <property type="entry name" value="N-FATTY-ACYL-AMINO ACID SYNTHASE_HYDROLASE PM20D1"/>
    <property type="match status" value="1"/>
</dbReference>
<keyword evidence="5" id="KW-0862">Zinc</keyword>
<dbReference type="Gene3D" id="3.30.70.360">
    <property type="match status" value="1"/>
</dbReference>
<accession>A0AAN6M2W5</accession>
<gene>
    <name evidence="7" type="ORF">GRF29_44g2070446</name>
</gene>
<reference evidence="7 8" key="1">
    <citation type="submission" date="2021-02" db="EMBL/GenBank/DDBJ databases">
        <title>Genome assembly of Pseudopithomyces chartarum.</title>
        <authorList>
            <person name="Jauregui R."/>
            <person name="Singh J."/>
            <person name="Voisey C."/>
        </authorList>
    </citation>
    <scope>NUCLEOTIDE SEQUENCE [LARGE SCALE GENOMIC DNA]</scope>
    <source>
        <strain evidence="7 8">AGR01</strain>
    </source>
</reference>
<dbReference type="Pfam" id="PF07687">
    <property type="entry name" value="M20_dimer"/>
    <property type="match status" value="1"/>
</dbReference>
<dbReference type="GO" id="GO:0000328">
    <property type="term" value="C:fungal-type vacuole lumen"/>
    <property type="evidence" value="ECO:0007669"/>
    <property type="project" value="TreeGrafter"/>
</dbReference>
<dbReference type="AlphaFoldDB" id="A0AAN6M2W5"/>
<dbReference type="PANTHER" id="PTHR45962">
    <property type="entry name" value="N-FATTY-ACYL-AMINO ACID SYNTHASE/HYDROLASE PM20D1"/>
    <property type="match status" value="1"/>
</dbReference>
<organism evidence="7 8">
    <name type="scientific">Pseudopithomyces chartarum</name>
    <dbReference type="NCBI Taxonomy" id="1892770"/>
    <lineage>
        <taxon>Eukaryota</taxon>
        <taxon>Fungi</taxon>
        <taxon>Dikarya</taxon>
        <taxon>Ascomycota</taxon>
        <taxon>Pezizomycotina</taxon>
        <taxon>Dothideomycetes</taxon>
        <taxon>Pleosporomycetidae</taxon>
        <taxon>Pleosporales</taxon>
        <taxon>Massarineae</taxon>
        <taxon>Didymosphaeriaceae</taxon>
        <taxon>Pseudopithomyces</taxon>
    </lineage>
</organism>
<keyword evidence="8" id="KW-1185">Reference proteome</keyword>
<feature type="domain" description="Peptidase M20 dimerisation" evidence="6">
    <location>
        <begin position="207"/>
        <end position="368"/>
    </location>
</feature>
<dbReference type="SUPFAM" id="SSF55031">
    <property type="entry name" value="Bacterial exopeptidase dimerisation domain"/>
    <property type="match status" value="1"/>
</dbReference>
<dbReference type="GO" id="GO:0051603">
    <property type="term" value="P:proteolysis involved in protein catabolic process"/>
    <property type="evidence" value="ECO:0007669"/>
    <property type="project" value="TreeGrafter"/>
</dbReference>
<evidence type="ECO:0000256" key="4">
    <source>
        <dbReference type="ARBA" id="ARBA00022801"/>
    </source>
</evidence>
<dbReference type="CDD" id="cd05674">
    <property type="entry name" value="M20_yscS"/>
    <property type="match status" value="1"/>
</dbReference>
<dbReference type="InterPro" id="IPR011650">
    <property type="entry name" value="Peptidase_M20_dimer"/>
</dbReference>
<evidence type="ECO:0000313" key="7">
    <source>
        <dbReference type="EMBL" id="KAK3210224.1"/>
    </source>
</evidence>
<dbReference type="PROSITE" id="PS00759">
    <property type="entry name" value="ARGE_DAPE_CPG2_2"/>
    <property type="match status" value="1"/>
</dbReference>
<evidence type="ECO:0000256" key="1">
    <source>
        <dbReference type="ARBA" id="ARBA00006247"/>
    </source>
</evidence>
<proteinExistence type="inferred from homology"/>
<dbReference type="InterPro" id="IPR036264">
    <property type="entry name" value="Bact_exopeptidase_dim_dom"/>
</dbReference>
<dbReference type="EMBL" id="WVTA01000005">
    <property type="protein sequence ID" value="KAK3210224.1"/>
    <property type="molecule type" value="Genomic_DNA"/>
</dbReference>
<dbReference type="InterPro" id="IPR002933">
    <property type="entry name" value="Peptidase_M20"/>
</dbReference>
<evidence type="ECO:0000313" key="8">
    <source>
        <dbReference type="Proteomes" id="UP001280581"/>
    </source>
</evidence>
<keyword evidence="2" id="KW-0645">Protease</keyword>
<evidence type="ECO:0000256" key="2">
    <source>
        <dbReference type="ARBA" id="ARBA00022670"/>
    </source>
</evidence>
<name>A0AAN6M2W5_9PLEO</name>
<comment type="caution">
    <text evidence="7">The sequence shown here is derived from an EMBL/GenBank/DDBJ whole genome shotgun (WGS) entry which is preliminary data.</text>
</comment>
<dbReference type="Pfam" id="PF01546">
    <property type="entry name" value="Peptidase_M20"/>
    <property type="match status" value="1"/>
</dbReference>
<evidence type="ECO:0000259" key="6">
    <source>
        <dbReference type="Pfam" id="PF07687"/>
    </source>
</evidence>
<dbReference type="SUPFAM" id="SSF53187">
    <property type="entry name" value="Zn-dependent exopeptidases"/>
    <property type="match status" value="1"/>
</dbReference>